<dbReference type="GO" id="GO:0016747">
    <property type="term" value="F:acyltransferase activity, transferring groups other than amino-acyl groups"/>
    <property type="evidence" value="ECO:0007669"/>
    <property type="project" value="InterPro"/>
</dbReference>
<keyword evidence="5" id="KW-1185">Reference proteome</keyword>
<organism evidence="4 5">
    <name type="scientific">Waltera intestinalis</name>
    <dbReference type="NCBI Taxonomy" id="2606635"/>
    <lineage>
        <taxon>Bacteria</taxon>
        <taxon>Bacillati</taxon>
        <taxon>Bacillota</taxon>
        <taxon>Clostridia</taxon>
        <taxon>Lachnospirales</taxon>
        <taxon>Lachnospiraceae</taxon>
        <taxon>Waltera</taxon>
    </lineage>
</organism>
<gene>
    <name evidence="4" type="ORF">FYJ59_04135</name>
</gene>
<dbReference type="CDD" id="cd04301">
    <property type="entry name" value="NAT_SF"/>
    <property type="match status" value="1"/>
</dbReference>
<evidence type="ECO:0000259" key="3">
    <source>
        <dbReference type="PROSITE" id="PS51186"/>
    </source>
</evidence>
<dbReference type="EMBL" id="VUMU01000003">
    <property type="protein sequence ID" value="MST57437.1"/>
    <property type="molecule type" value="Genomic_DNA"/>
</dbReference>
<evidence type="ECO:0000313" key="4">
    <source>
        <dbReference type="EMBL" id="MST57437.1"/>
    </source>
</evidence>
<feature type="domain" description="N-acetyltransferase" evidence="3">
    <location>
        <begin position="9"/>
        <end position="170"/>
    </location>
</feature>
<dbReference type="Gene3D" id="3.40.630.30">
    <property type="match status" value="1"/>
</dbReference>
<dbReference type="Pfam" id="PF13420">
    <property type="entry name" value="Acetyltransf_4"/>
    <property type="match status" value="1"/>
</dbReference>
<dbReference type="PANTHER" id="PTHR43072">
    <property type="entry name" value="N-ACETYLTRANSFERASE"/>
    <property type="match status" value="1"/>
</dbReference>
<keyword evidence="1 4" id="KW-0808">Transferase</keyword>
<comment type="caution">
    <text evidence="4">The sequence shown here is derived from an EMBL/GenBank/DDBJ whole genome shotgun (WGS) entry which is preliminary data.</text>
</comment>
<accession>A0A6L5YIE0</accession>
<dbReference type="PANTHER" id="PTHR43072:SF23">
    <property type="entry name" value="UPF0039 PROTEIN C11D3.02C"/>
    <property type="match status" value="1"/>
</dbReference>
<reference evidence="4 5" key="1">
    <citation type="submission" date="2019-08" db="EMBL/GenBank/DDBJ databases">
        <title>In-depth cultivation of the pig gut microbiome towards novel bacterial diversity and tailored functional studies.</title>
        <authorList>
            <person name="Wylensek D."/>
            <person name="Hitch T.C.A."/>
            <person name="Clavel T."/>
        </authorList>
    </citation>
    <scope>NUCLEOTIDE SEQUENCE [LARGE SCALE GENOMIC DNA]</scope>
    <source>
        <strain evidence="4 5">WCA3-601-WT-6H</strain>
    </source>
</reference>
<proteinExistence type="predicted"/>
<protein>
    <submittedName>
        <fullName evidence="4">N-acetyltransferase family protein</fullName>
    </submittedName>
</protein>
<dbReference type="InterPro" id="IPR000182">
    <property type="entry name" value="GNAT_dom"/>
</dbReference>
<dbReference type="InterPro" id="IPR016181">
    <property type="entry name" value="Acyl_CoA_acyltransferase"/>
</dbReference>
<dbReference type="PROSITE" id="PS51186">
    <property type="entry name" value="GNAT"/>
    <property type="match status" value="1"/>
</dbReference>
<name>A0A6L5YIE0_9FIRM</name>
<dbReference type="SUPFAM" id="SSF55729">
    <property type="entry name" value="Acyl-CoA N-acyltransferases (Nat)"/>
    <property type="match status" value="1"/>
</dbReference>
<evidence type="ECO:0000256" key="2">
    <source>
        <dbReference type="ARBA" id="ARBA00023315"/>
    </source>
</evidence>
<evidence type="ECO:0000313" key="5">
    <source>
        <dbReference type="Proteomes" id="UP000476055"/>
    </source>
</evidence>
<dbReference type="Proteomes" id="UP000476055">
    <property type="component" value="Unassembled WGS sequence"/>
</dbReference>
<sequence length="185" mass="20854">MQATANDEIKIRTATPEDAEALAAIYAPYVENTSITFEYTVPSVEEFAERIRHTLARYPYLVAEKSGIPIGYAYASAFKGRAAYNWSVETSIYISQDVRSSGVGSLLYQKLEEYLTAQHICNVCACITYPNPPSIAFHEKHGYKTVAHFHASGFKQGEWHDMIWMEKTLCPHTVPPLPFIPFPEL</sequence>
<dbReference type="AlphaFoldDB" id="A0A6L5YIE0"/>
<keyword evidence="2" id="KW-0012">Acyltransferase</keyword>
<evidence type="ECO:0000256" key="1">
    <source>
        <dbReference type="ARBA" id="ARBA00022679"/>
    </source>
</evidence>